<evidence type="ECO:0000256" key="3">
    <source>
        <dbReference type="ARBA" id="ARBA00023163"/>
    </source>
</evidence>
<protein>
    <submittedName>
        <fullName evidence="6">TetR/AcrR family transcriptional regulator</fullName>
    </submittedName>
</protein>
<dbReference type="Proteomes" id="UP001501442">
    <property type="component" value="Unassembled WGS sequence"/>
</dbReference>
<dbReference type="RefSeq" id="WP_345428887.1">
    <property type="nucleotide sequence ID" value="NZ_BAABHK010000001.1"/>
</dbReference>
<dbReference type="PRINTS" id="PR00455">
    <property type="entry name" value="HTHTETR"/>
</dbReference>
<keyword evidence="7" id="KW-1185">Reference proteome</keyword>
<dbReference type="Pfam" id="PF00440">
    <property type="entry name" value="TetR_N"/>
    <property type="match status" value="1"/>
</dbReference>
<sequence>MSTEPTRADARDNRARILEVAEEVFGKGGSAASTEEVARLAGVGIATVFRHFPTKRALVEAVLVKHFDRLCRRARSLVESSDPGRAFFDFFGHLVGDAAGKLAIIEAFTDAGGDADGKAAQGPRDLRAAVGVLLRRAQEAGAVRADVRLDEVYALLVGISRAGAHLHLSEPVRTRALRIIFDGLACGAGESPTRSSSI</sequence>
<dbReference type="PROSITE" id="PS01081">
    <property type="entry name" value="HTH_TETR_1"/>
    <property type="match status" value="1"/>
</dbReference>
<dbReference type="InterPro" id="IPR050109">
    <property type="entry name" value="HTH-type_TetR-like_transc_reg"/>
</dbReference>
<comment type="caution">
    <text evidence="6">The sequence shown here is derived from an EMBL/GenBank/DDBJ whole genome shotgun (WGS) entry which is preliminary data.</text>
</comment>
<gene>
    <name evidence="6" type="ORF">GCM10023196_004960</name>
</gene>
<dbReference type="PANTHER" id="PTHR30055">
    <property type="entry name" value="HTH-TYPE TRANSCRIPTIONAL REGULATOR RUTR"/>
    <property type="match status" value="1"/>
</dbReference>
<evidence type="ECO:0000313" key="7">
    <source>
        <dbReference type="Proteomes" id="UP001501442"/>
    </source>
</evidence>
<reference evidence="7" key="1">
    <citation type="journal article" date="2019" name="Int. J. Syst. Evol. Microbiol.">
        <title>The Global Catalogue of Microorganisms (GCM) 10K type strain sequencing project: providing services to taxonomists for standard genome sequencing and annotation.</title>
        <authorList>
            <consortium name="The Broad Institute Genomics Platform"/>
            <consortium name="The Broad Institute Genome Sequencing Center for Infectious Disease"/>
            <person name="Wu L."/>
            <person name="Ma J."/>
        </authorList>
    </citation>
    <scope>NUCLEOTIDE SEQUENCE [LARGE SCALE GENOMIC DNA]</scope>
    <source>
        <strain evidence="7">JCM 17939</strain>
    </source>
</reference>
<dbReference type="Pfam" id="PF21597">
    <property type="entry name" value="TetR_C_43"/>
    <property type="match status" value="1"/>
</dbReference>
<dbReference type="PROSITE" id="PS50977">
    <property type="entry name" value="HTH_TETR_2"/>
    <property type="match status" value="1"/>
</dbReference>
<feature type="domain" description="HTH tetR-type" evidence="5">
    <location>
        <begin position="11"/>
        <end position="70"/>
    </location>
</feature>
<dbReference type="Gene3D" id="1.10.357.10">
    <property type="entry name" value="Tetracycline Repressor, domain 2"/>
    <property type="match status" value="1"/>
</dbReference>
<dbReference type="InterPro" id="IPR049445">
    <property type="entry name" value="TetR_SbtR-like_C"/>
</dbReference>
<name>A0ABP8U0D6_9ACTN</name>
<dbReference type="SUPFAM" id="SSF48498">
    <property type="entry name" value="Tetracyclin repressor-like, C-terminal domain"/>
    <property type="match status" value="1"/>
</dbReference>
<dbReference type="InterPro" id="IPR001647">
    <property type="entry name" value="HTH_TetR"/>
</dbReference>
<dbReference type="InterPro" id="IPR023772">
    <property type="entry name" value="DNA-bd_HTH_TetR-type_CS"/>
</dbReference>
<organism evidence="6 7">
    <name type="scientific">Actinoallomurus vinaceus</name>
    <dbReference type="NCBI Taxonomy" id="1080074"/>
    <lineage>
        <taxon>Bacteria</taxon>
        <taxon>Bacillati</taxon>
        <taxon>Actinomycetota</taxon>
        <taxon>Actinomycetes</taxon>
        <taxon>Streptosporangiales</taxon>
        <taxon>Thermomonosporaceae</taxon>
        <taxon>Actinoallomurus</taxon>
    </lineage>
</organism>
<evidence type="ECO:0000256" key="1">
    <source>
        <dbReference type="ARBA" id="ARBA00023015"/>
    </source>
</evidence>
<evidence type="ECO:0000259" key="5">
    <source>
        <dbReference type="PROSITE" id="PS50977"/>
    </source>
</evidence>
<accession>A0ABP8U0D6</accession>
<keyword evidence="3" id="KW-0804">Transcription</keyword>
<dbReference type="InterPro" id="IPR009057">
    <property type="entry name" value="Homeodomain-like_sf"/>
</dbReference>
<dbReference type="EMBL" id="BAABHK010000001">
    <property type="protein sequence ID" value="GAA4620544.1"/>
    <property type="molecule type" value="Genomic_DNA"/>
</dbReference>
<evidence type="ECO:0000256" key="4">
    <source>
        <dbReference type="PROSITE-ProRule" id="PRU00335"/>
    </source>
</evidence>
<evidence type="ECO:0000313" key="6">
    <source>
        <dbReference type="EMBL" id="GAA4620544.1"/>
    </source>
</evidence>
<keyword evidence="1" id="KW-0805">Transcription regulation</keyword>
<dbReference type="InterPro" id="IPR036271">
    <property type="entry name" value="Tet_transcr_reg_TetR-rel_C_sf"/>
</dbReference>
<dbReference type="PANTHER" id="PTHR30055:SF234">
    <property type="entry name" value="HTH-TYPE TRANSCRIPTIONAL REGULATOR BETI"/>
    <property type="match status" value="1"/>
</dbReference>
<feature type="DNA-binding region" description="H-T-H motif" evidence="4">
    <location>
        <begin position="33"/>
        <end position="52"/>
    </location>
</feature>
<dbReference type="SUPFAM" id="SSF46689">
    <property type="entry name" value="Homeodomain-like"/>
    <property type="match status" value="1"/>
</dbReference>
<proteinExistence type="predicted"/>
<keyword evidence="2 4" id="KW-0238">DNA-binding</keyword>
<evidence type="ECO:0000256" key="2">
    <source>
        <dbReference type="ARBA" id="ARBA00023125"/>
    </source>
</evidence>